<feature type="transmembrane region" description="Helical" evidence="7">
    <location>
        <begin position="53"/>
        <end position="77"/>
    </location>
</feature>
<dbReference type="OrthoDB" id="10017208at2759"/>
<keyword evidence="3 7" id="KW-1133">Transmembrane helix</keyword>
<feature type="compositionally biased region" description="Basic and acidic residues" evidence="6">
    <location>
        <begin position="281"/>
        <end position="293"/>
    </location>
</feature>
<accession>A0A8H4U0W6</accession>
<dbReference type="EMBL" id="JABEXW010000226">
    <property type="protein sequence ID" value="KAF4967676.1"/>
    <property type="molecule type" value="Genomic_DNA"/>
</dbReference>
<evidence type="ECO:0000256" key="6">
    <source>
        <dbReference type="SAM" id="MobiDB-lite"/>
    </source>
</evidence>
<feature type="domain" description="Rhodopsin" evidence="8">
    <location>
        <begin position="37"/>
        <end position="270"/>
    </location>
</feature>
<keyword evidence="10" id="KW-1185">Reference proteome</keyword>
<gene>
    <name evidence="9" type="ORF">FSARC_4811</name>
</gene>
<reference evidence="9" key="1">
    <citation type="journal article" date="2020" name="BMC Genomics">
        <title>Correction to: Identification and distribution of gene clusters required for synthesis of sphingolipid metabolism inhibitors in diverse species of the filamentous fungus Fusarium.</title>
        <authorList>
            <person name="Kim H.S."/>
            <person name="Lohmar J.M."/>
            <person name="Busman M."/>
            <person name="Brown D.W."/>
            <person name="Naumann T.A."/>
            <person name="Divon H.H."/>
            <person name="Lysoe E."/>
            <person name="Uhlig S."/>
            <person name="Proctor R.H."/>
        </authorList>
    </citation>
    <scope>NUCLEOTIDE SEQUENCE</scope>
    <source>
        <strain evidence="9">NRRL 20472</strain>
    </source>
</reference>
<evidence type="ECO:0000256" key="1">
    <source>
        <dbReference type="ARBA" id="ARBA00004141"/>
    </source>
</evidence>
<dbReference type="InterPro" id="IPR049326">
    <property type="entry name" value="Rhodopsin_dom_fungi"/>
</dbReference>
<feature type="transmembrane region" description="Helical" evidence="7">
    <location>
        <begin position="20"/>
        <end position="41"/>
    </location>
</feature>
<feature type="transmembrane region" description="Helical" evidence="7">
    <location>
        <begin position="209"/>
        <end position="227"/>
    </location>
</feature>
<protein>
    <recommendedName>
        <fullName evidence="8">Rhodopsin domain-containing protein</fullName>
    </recommendedName>
</protein>
<evidence type="ECO:0000256" key="5">
    <source>
        <dbReference type="ARBA" id="ARBA00038359"/>
    </source>
</evidence>
<feature type="transmembrane region" description="Helical" evidence="7">
    <location>
        <begin position="129"/>
        <end position="151"/>
    </location>
</feature>
<dbReference type="Proteomes" id="UP000622797">
    <property type="component" value="Unassembled WGS sequence"/>
</dbReference>
<dbReference type="AlphaFoldDB" id="A0A8H4U0W6"/>
<reference evidence="9" key="2">
    <citation type="submission" date="2020-05" db="EMBL/GenBank/DDBJ databases">
        <authorList>
            <person name="Kim H.-S."/>
            <person name="Proctor R.H."/>
            <person name="Brown D.W."/>
        </authorList>
    </citation>
    <scope>NUCLEOTIDE SEQUENCE</scope>
    <source>
        <strain evidence="9">NRRL 20472</strain>
    </source>
</reference>
<keyword evidence="2 7" id="KW-0812">Transmembrane</keyword>
<proteinExistence type="inferred from homology"/>
<evidence type="ECO:0000313" key="10">
    <source>
        <dbReference type="Proteomes" id="UP000622797"/>
    </source>
</evidence>
<evidence type="ECO:0000256" key="4">
    <source>
        <dbReference type="ARBA" id="ARBA00023136"/>
    </source>
</evidence>
<evidence type="ECO:0000256" key="2">
    <source>
        <dbReference type="ARBA" id="ARBA00022692"/>
    </source>
</evidence>
<feature type="region of interest" description="Disordered" evidence="6">
    <location>
        <begin position="281"/>
        <end position="309"/>
    </location>
</feature>
<evidence type="ECO:0000259" key="8">
    <source>
        <dbReference type="Pfam" id="PF20684"/>
    </source>
</evidence>
<evidence type="ECO:0000313" key="9">
    <source>
        <dbReference type="EMBL" id="KAF4967676.1"/>
    </source>
</evidence>
<comment type="similarity">
    <text evidence="5">Belongs to the SAT4 family.</text>
</comment>
<name>A0A8H4U0W6_9HYPO</name>
<dbReference type="Pfam" id="PF20684">
    <property type="entry name" value="Fung_rhodopsin"/>
    <property type="match status" value="1"/>
</dbReference>
<dbReference type="PANTHER" id="PTHR33048:SF47">
    <property type="entry name" value="INTEGRAL MEMBRANE PROTEIN-RELATED"/>
    <property type="match status" value="1"/>
</dbReference>
<dbReference type="PANTHER" id="PTHR33048">
    <property type="entry name" value="PTH11-LIKE INTEGRAL MEMBRANE PROTEIN (AFU_ORTHOLOGUE AFUA_5G11245)"/>
    <property type="match status" value="1"/>
</dbReference>
<dbReference type="GO" id="GO:0016020">
    <property type="term" value="C:membrane"/>
    <property type="evidence" value="ECO:0007669"/>
    <property type="project" value="UniProtKB-SubCell"/>
</dbReference>
<comment type="subcellular location">
    <subcellularLocation>
        <location evidence="1">Membrane</location>
        <topology evidence="1">Multi-pass membrane protein</topology>
    </subcellularLocation>
</comment>
<evidence type="ECO:0000256" key="7">
    <source>
        <dbReference type="SAM" id="Phobius"/>
    </source>
</evidence>
<feature type="transmembrane region" description="Helical" evidence="7">
    <location>
        <begin position="89"/>
        <end position="109"/>
    </location>
</feature>
<feature type="transmembrane region" description="Helical" evidence="7">
    <location>
        <begin position="175"/>
        <end position="197"/>
    </location>
</feature>
<keyword evidence="4 7" id="KW-0472">Membrane</keyword>
<comment type="caution">
    <text evidence="9">The sequence shown here is derived from an EMBL/GenBank/DDBJ whole genome shotgun (WGS) entry which is preliminary data.</text>
</comment>
<dbReference type="InterPro" id="IPR052337">
    <property type="entry name" value="SAT4-like"/>
</dbReference>
<feature type="transmembrane region" description="Helical" evidence="7">
    <location>
        <begin position="247"/>
        <end position="269"/>
    </location>
</feature>
<sequence length="329" mass="37029">MSMTAEEAADKAQQDRSPIIIGVAVMMMSLSVLMVGLRLWCRRLVKSIGLDDIAAVIALTCIIGCGSAMIAMTHYGLGRHEWTVPGETMILYYRCFWISVLFYMMALFWSKMTFLLQYYRIMEVSNMRWVCLGAIIAVAMWGASQAIMVFLQCIPLQAVWDPRIKGRCIANVTKWWYINGIVNIVSDFAIMLLPIPLIWKLNMPRSQKIILSGIFGLGFFTIAVSILRLQWLTPRKDVTWWNITAASWSLAEIFSAIACSCLPTFKPLLAMIGTSFRRLGKGDSTDRLRKQSNPEDTELSETGVRMSGSGPQIPSSIYKYGTQTHIVAH</sequence>
<organism evidence="9 10">
    <name type="scientific">Fusarium sarcochroum</name>
    <dbReference type="NCBI Taxonomy" id="1208366"/>
    <lineage>
        <taxon>Eukaryota</taxon>
        <taxon>Fungi</taxon>
        <taxon>Dikarya</taxon>
        <taxon>Ascomycota</taxon>
        <taxon>Pezizomycotina</taxon>
        <taxon>Sordariomycetes</taxon>
        <taxon>Hypocreomycetidae</taxon>
        <taxon>Hypocreales</taxon>
        <taxon>Nectriaceae</taxon>
        <taxon>Fusarium</taxon>
        <taxon>Fusarium lateritium species complex</taxon>
    </lineage>
</organism>
<evidence type="ECO:0000256" key="3">
    <source>
        <dbReference type="ARBA" id="ARBA00022989"/>
    </source>
</evidence>